<dbReference type="GO" id="GO:0016301">
    <property type="term" value="F:kinase activity"/>
    <property type="evidence" value="ECO:0007669"/>
    <property type="project" value="UniProtKB-KW"/>
</dbReference>
<dbReference type="AlphaFoldDB" id="A0A2M8FFG0"/>
<evidence type="ECO:0000313" key="3">
    <source>
        <dbReference type="EMBL" id="PJC56377.1"/>
    </source>
</evidence>
<dbReference type="Gene3D" id="3.30.230.10">
    <property type="match status" value="1"/>
</dbReference>
<gene>
    <name evidence="3" type="ORF">CO026_00635</name>
</gene>
<dbReference type="Proteomes" id="UP000230391">
    <property type="component" value="Unassembled WGS sequence"/>
</dbReference>
<dbReference type="SUPFAM" id="SSF54211">
    <property type="entry name" value="Ribosomal protein S5 domain 2-like"/>
    <property type="match status" value="1"/>
</dbReference>
<proteinExistence type="predicted"/>
<feature type="domain" description="GHMP kinase N-terminal" evidence="2">
    <location>
        <begin position="89"/>
        <end position="157"/>
    </location>
</feature>
<dbReference type="EMBL" id="PFRD01000032">
    <property type="protein sequence ID" value="PJC56377.1"/>
    <property type="molecule type" value="Genomic_DNA"/>
</dbReference>
<comment type="caution">
    <text evidence="3">The sequence shown here is derived from an EMBL/GenBank/DDBJ whole genome shotgun (WGS) entry which is preliminary data.</text>
</comment>
<evidence type="ECO:0000313" key="4">
    <source>
        <dbReference type="Proteomes" id="UP000230391"/>
    </source>
</evidence>
<sequence length="356" mass="39525">MNTFTVGTILNTIKSKLISPTLVCKQLTLQYPSRLNAMALDPSKIDVSGSGVYSPGEVIFSIALYKVVKISLREDCEIVISESSPRQQLIRHAALLMVDALQLNQGFDISVEVEDLRHCGLGSSSGLISAVAAAINEMYGKPISRLELIGYLAQNHGEEIDDSINHLQHVQCIGGSAVSGLVESGMTVLAGESTPIGTMTIDESYTVLIGIPNDFIAADSKELMRLEMLNMDKFIATGDQYRDKIGYRVTHEMLPQMKRRNLREASRLIFDYRFDYGSIDNCSFVYPKMKEVAKNIRFLFEDNVVDALALSSVGPAFFAITKQPEKCESVFQENNLYVRRTKINNTGYSIINKELI</sequence>
<evidence type="ECO:0000256" key="1">
    <source>
        <dbReference type="ARBA" id="ARBA00022777"/>
    </source>
</evidence>
<keyword evidence="1" id="KW-0418">Kinase</keyword>
<evidence type="ECO:0000259" key="2">
    <source>
        <dbReference type="Pfam" id="PF00288"/>
    </source>
</evidence>
<dbReference type="InterPro" id="IPR020568">
    <property type="entry name" value="Ribosomal_Su5_D2-typ_SF"/>
</dbReference>
<reference evidence="4" key="1">
    <citation type="submission" date="2017-09" db="EMBL/GenBank/DDBJ databases">
        <title>Depth-based differentiation of microbial function through sediment-hosted aquifers and enrichment of novel symbionts in the deep terrestrial subsurface.</title>
        <authorList>
            <person name="Probst A.J."/>
            <person name="Ladd B."/>
            <person name="Jarett J.K."/>
            <person name="Geller-Mcgrath D.E."/>
            <person name="Sieber C.M.K."/>
            <person name="Emerson J.B."/>
            <person name="Anantharaman K."/>
            <person name="Thomas B.C."/>
            <person name="Malmstrom R."/>
            <person name="Stieglmeier M."/>
            <person name="Klingl A."/>
            <person name="Woyke T."/>
            <person name="Ryan C.M."/>
            <person name="Banfield J.F."/>
        </authorList>
    </citation>
    <scope>NUCLEOTIDE SEQUENCE [LARGE SCALE GENOMIC DNA]</scope>
</reference>
<dbReference type="InterPro" id="IPR014721">
    <property type="entry name" value="Ribsml_uS5_D2-typ_fold_subgr"/>
</dbReference>
<name>A0A2M8FFG0_9BACT</name>
<dbReference type="GO" id="GO:0005524">
    <property type="term" value="F:ATP binding"/>
    <property type="evidence" value="ECO:0007669"/>
    <property type="project" value="InterPro"/>
</dbReference>
<protein>
    <recommendedName>
        <fullName evidence="2">GHMP kinase N-terminal domain-containing protein</fullName>
    </recommendedName>
</protein>
<keyword evidence="1" id="KW-0808">Transferase</keyword>
<accession>A0A2M8FFG0</accession>
<dbReference type="Pfam" id="PF00288">
    <property type="entry name" value="GHMP_kinases_N"/>
    <property type="match status" value="1"/>
</dbReference>
<organism evidence="3 4">
    <name type="scientific">Candidatus Kaiserbacteria bacterium CG_4_9_14_0_2_um_filter_41_32</name>
    <dbReference type="NCBI Taxonomy" id="1974601"/>
    <lineage>
        <taxon>Bacteria</taxon>
        <taxon>Candidatus Kaiseribacteriota</taxon>
    </lineage>
</organism>
<dbReference type="InterPro" id="IPR006204">
    <property type="entry name" value="GHMP_kinase_N_dom"/>
</dbReference>